<comment type="caution">
    <text evidence="20">The sequence shown here is derived from an EMBL/GenBank/DDBJ whole genome shotgun (WGS) entry which is preliminary data.</text>
</comment>
<dbReference type="InterPro" id="IPR037115">
    <property type="entry name" value="Sirohaem_synt_dimer_dom_sf"/>
</dbReference>
<accession>A0A154W1H2</accession>
<comment type="catalytic activity">
    <reaction evidence="13">
        <text>precorrin-2 + NAD(+) = sirohydrochlorin + NADH + 2 H(+)</text>
        <dbReference type="Rhea" id="RHEA:15613"/>
        <dbReference type="ChEBI" id="CHEBI:15378"/>
        <dbReference type="ChEBI" id="CHEBI:57540"/>
        <dbReference type="ChEBI" id="CHEBI:57945"/>
        <dbReference type="ChEBI" id="CHEBI:58351"/>
        <dbReference type="ChEBI" id="CHEBI:58827"/>
        <dbReference type="EC" id="1.3.1.76"/>
    </reaction>
</comment>
<dbReference type="FunFam" id="3.30.950.10:FF:000001">
    <property type="entry name" value="Siroheme synthase"/>
    <property type="match status" value="1"/>
</dbReference>
<keyword evidence="3" id="KW-0169">Cobalamin biosynthesis</keyword>
<feature type="active site" description="Proton acceptor" evidence="15">
    <location>
        <position position="252"/>
    </location>
</feature>
<keyword evidence="8" id="KW-0520">NAD</keyword>
<gene>
    <name evidence="20" type="ORF">AUP43_02470</name>
</gene>
<dbReference type="NCBIfam" id="NF004790">
    <property type="entry name" value="PRK06136.1"/>
    <property type="match status" value="1"/>
</dbReference>
<dbReference type="AlphaFoldDB" id="A0A154W1H2"/>
<dbReference type="Pfam" id="PF00590">
    <property type="entry name" value="TP_methylase"/>
    <property type="match status" value="1"/>
</dbReference>
<evidence type="ECO:0000256" key="16">
    <source>
        <dbReference type="SAM" id="Coils"/>
    </source>
</evidence>
<keyword evidence="7" id="KW-0560">Oxidoreductase</keyword>
<dbReference type="InterPro" id="IPR006367">
    <property type="entry name" value="Sirohaem_synthase_N"/>
</dbReference>
<dbReference type="InterPro" id="IPR036291">
    <property type="entry name" value="NAD(P)-bd_dom_sf"/>
</dbReference>
<dbReference type="GO" id="GO:0004851">
    <property type="term" value="F:uroporphyrin-III C-methyltransferase activity"/>
    <property type="evidence" value="ECO:0007669"/>
    <property type="project" value="InterPro"/>
</dbReference>
<dbReference type="Gene3D" id="3.30.160.110">
    <property type="entry name" value="Siroheme synthase, domain 2"/>
    <property type="match status" value="1"/>
</dbReference>
<dbReference type="GO" id="GO:0051287">
    <property type="term" value="F:NAD binding"/>
    <property type="evidence" value="ECO:0007669"/>
    <property type="project" value="InterPro"/>
</dbReference>
<dbReference type="SUPFAM" id="SSF53790">
    <property type="entry name" value="Tetrapyrrole methylase"/>
    <property type="match status" value="1"/>
</dbReference>
<keyword evidence="9" id="KW-0456">Lyase</keyword>
<evidence type="ECO:0000256" key="9">
    <source>
        <dbReference type="ARBA" id="ARBA00023239"/>
    </source>
</evidence>
<dbReference type="Pfam" id="PF14824">
    <property type="entry name" value="Sirohm_synth_M"/>
    <property type="match status" value="1"/>
</dbReference>
<dbReference type="SUPFAM" id="SSF51735">
    <property type="entry name" value="NAD(P)-binding Rossmann-fold domains"/>
    <property type="match status" value="1"/>
</dbReference>
<dbReference type="PANTHER" id="PTHR45790">
    <property type="entry name" value="SIROHEME SYNTHASE-RELATED"/>
    <property type="match status" value="1"/>
</dbReference>
<dbReference type="InterPro" id="IPR012409">
    <property type="entry name" value="Sirohaem_synth"/>
</dbReference>
<dbReference type="InterPro" id="IPR028281">
    <property type="entry name" value="Sirohaem_synthase_central"/>
</dbReference>
<keyword evidence="21" id="KW-1185">Reference proteome</keyword>
<evidence type="ECO:0000256" key="5">
    <source>
        <dbReference type="ARBA" id="ARBA00022679"/>
    </source>
</evidence>
<evidence type="ECO:0000256" key="12">
    <source>
        <dbReference type="ARBA" id="ARBA00025705"/>
    </source>
</evidence>
<dbReference type="PIRSF" id="PIRSF036426">
    <property type="entry name" value="Sirohaem_synth"/>
    <property type="match status" value="1"/>
</dbReference>
<dbReference type="InterPro" id="IPR003043">
    <property type="entry name" value="Uropor_MeTrfase_CS"/>
</dbReference>
<comment type="pathway">
    <text evidence="14">Cofactor biosynthesis; adenosylcobalamin biosynthesis; precorrin-2 from uroporphyrinogen III: step 1/1.</text>
</comment>
<evidence type="ECO:0000256" key="3">
    <source>
        <dbReference type="ARBA" id="ARBA00022573"/>
    </source>
</evidence>
<keyword evidence="10" id="KW-0627">Porphyrin biosynthesis</keyword>
<dbReference type="Pfam" id="PF10414">
    <property type="entry name" value="CysG_dimeriser"/>
    <property type="match status" value="1"/>
</dbReference>
<evidence type="ECO:0000256" key="15">
    <source>
        <dbReference type="PIRSR" id="PIRSR036426-1"/>
    </source>
</evidence>
<evidence type="ECO:0000259" key="18">
    <source>
        <dbReference type="Pfam" id="PF10414"/>
    </source>
</evidence>
<evidence type="ECO:0000256" key="1">
    <source>
        <dbReference type="ARBA" id="ARBA00005010"/>
    </source>
</evidence>
<dbReference type="Gene3D" id="3.30.950.10">
    <property type="entry name" value="Methyltransferase, Cobalt-precorrin-4 Transmethylase, Domain 2"/>
    <property type="match status" value="1"/>
</dbReference>
<evidence type="ECO:0000256" key="10">
    <source>
        <dbReference type="ARBA" id="ARBA00023244"/>
    </source>
</evidence>
<evidence type="ECO:0000256" key="8">
    <source>
        <dbReference type="ARBA" id="ARBA00023027"/>
    </source>
</evidence>
<dbReference type="RefSeq" id="WP_067557057.1">
    <property type="nucleotide sequence ID" value="NZ_LPXN01000116.1"/>
</dbReference>
<keyword evidence="4" id="KW-0489">Methyltransferase</keyword>
<dbReference type="OrthoDB" id="9815856at2"/>
<dbReference type="FunFam" id="3.40.1010.10:FF:000001">
    <property type="entry name" value="Siroheme synthase"/>
    <property type="match status" value="1"/>
</dbReference>
<dbReference type="Pfam" id="PF13241">
    <property type="entry name" value="NAD_binding_7"/>
    <property type="match status" value="1"/>
</dbReference>
<dbReference type="InterPro" id="IPR014776">
    <property type="entry name" value="4pyrrole_Mease_sub2"/>
</dbReference>
<name>A0A154W1H2_9PROT</name>
<dbReference type="InterPro" id="IPR050161">
    <property type="entry name" value="Siro_Cobalamin_biosynth"/>
</dbReference>
<evidence type="ECO:0000256" key="14">
    <source>
        <dbReference type="ARBA" id="ARBA00060548"/>
    </source>
</evidence>
<dbReference type="Proteomes" id="UP000076400">
    <property type="component" value="Unassembled WGS sequence"/>
</dbReference>
<dbReference type="InterPro" id="IPR006366">
    <property type="entry name" value="CobA/CysG_C"/>
</dbReference>
<feature type="coiled-coil region" evidence="16">
    <location>
        <begin position="158"/>
        <end position="185"/>
    </location>
</feature>
<feature type="active site" description="Proton donor" evidence="15">
    <location>
        <position position="274"/>
    </location>
</feature>
<evidence type="ECO:0000256" key="7">
    <source>
        <dbReference type="ARBA" id="ARBA00023002"/>
    </source>
</evidence>
<evidence type="ECO:0000256" key="4">
    <source>
        <dbReference type="ARBA" id="ARBA00022603"/>
    </source>
</evidence>
<evidence type="ECO:0000259" key="19">
    <source>
        <dbReference type="Pfam" id="PF14824"/>
    </source>
</evidence>
<evidence type="ECO:0000259" key="17">
    <source>
        <dbReference type="Pfam" id="PF00590"/>
    </source>
</evidence>
<keyword evidence="5" id="KW-0808">Transferase</keyword>
<dbReference type="GO" id="GO:0043115">
    <property type="term" value="F:precorrin-2 dehydrogenase activity"/>
    <property type="evidence" value="ECO:0007669"/>
    <property type="project" value="UniProtKB-EC"/>
</dbReference>
<dbReference type="SUPFAM" id="SSF75615">
    <property type="entry name" value="Siroheme synthase middle domains-like"/>
    <property type="match status" value="1"/>
</dbReference>
<dbReference type="PANTHER" id="PTHR45790:SF1">
    <property type="entry name" value="SIROHEME SYNTHASE"/>
    <property type="match status" value="1"/>
</dbReference>
<evidence type="ECO:0000256" key="11">
    <source>
        <dbReference type="ARBA" id="ARBA00023268"/>
    </source>
</evidence>
<reference evidence="20 21" key="1">
    <citation type="submission" date="2015-12" db="EMBL/GenBank/DDBJ databases">
        <title>Genome sequence of Oceanibaculum pacificum MCCC 1A02656.</title>
        <authorList>
            <person name="Lu L."/>
            <person name="Lai Q."/>
            <person name="Shao Z."/>
            <person name="Qian P."/>
        </authorList>
    </citation>
    <scope>NUCLEOTIDE SEQUENCE [LARGE SCALE GENOMIC DNA]</scope>
    <source>
        <strain evidence="20 21">MCCC 1A02656</strain>
    </source>
</reference>
<dbReference type="Gene3D" id="3.40.1010.10">
    <property type="entry name" value="Cobalt-precorrin-4 Transmethylase, Domain 1"/>
    <property type="match status" value="1"/>
</dbReference>
<feature type="domain" description="Sirohaem synthase dimerisation" evidence="18">
    <location>
        <begin position="153"/>
        <end position="210"/>
    </location>
</feature>
<organism evidence="20 21">
    <name type="scientific">Oceanibaculum pacificum</name>
    <dbReference type="NCBI Taxonomy" id="580166"/>
    <lineage>
        <taxon>Bacteria</taxon>
        <taxon>Pseudomonadati</taxon>
        <taxon>Pseudomonadota</taxon>
        <taxon>Alphaproteobacteria</taxon>
        <taxon>Rhodospirillales</taxon>
        <taxon>Oceanibaculaceae</taxon>
        <taxon>Oceanibaculum</taxon>
    </lineage>
</organism>
<comment type="similarity">
    <text evidence="2">Belongs to the precorrin methyltransferase family.</text>
</comment>
<dbReference type="NCBIfam" id="TIGR01470">
    <property type="entry name" value="cysG_Nterm"/>
    <property type="match status" value="1"/>
</dbReference>
<proteinExistence type="inferred from homology"/>
<dbReference type="GO" id="GO:0019354">
    <property type="term" value="P:siroheme biosynthetic process"/>
    <property type="evidence" value="ECO:0007669"/>
    <property type="project" value="UniProtKB-UniPathway"/>
</dbReference>
<dbReference type="EMBL" id="LPXN01000116">
    <property type="protein sequence ID" value="KZD07404.1"/>
    <property type="molecule type" value="Genomic_DNA"/>
</dbReference>
<evidence type="ECO:0000313" key="20">
    <source>
        <dbReference type="EMBL" id="KZD07404.1"/>
    </source>
</evidence>
<keyword evidence="6" id="KW-0949">S-adenosyl-L-methionine</keyword>
<dbReference type="Gene3D" id="3.40.50.720">
    <property type="entry name" value="NAD(P)-binding Rossmann-like Domain"/>
    <property type="match status" value="1"/>
</dbReference>
<evidence type="ECO:0000313" key="21">
    <source>
        <dbReference type="Proteomes" id="UP000076400"/>
    </source>
</evidence>
<sequence>MQLDATFPVFHLVSGRKVLFVGGGDACLRKLRLFAGKGCRPVVVAPVIDPAVAALVEADGGALYHRVFAPKDLDGAALVFAGSADESELQAVSAAARRAGVPVNVPDRPQLSSFIMPAIIDRAPITVAVSSAGASPVLARRIKSRIESLLPASLGRFAQFLQRFREAAKQELTDFEQRRRLQESLAEGRVAELFLSGDEPAAEAAAQAALRGATSAVSEGSVVLIGAGPGDPDLLTLRAVRALQEAEVIVHDKLVDPRVLDYARRDARRVYVGKSRASHTCSQAQINEILIAEARAGHRVARVKGGDPYVFGRGAEEIAALRDAGIRTEVVPGLTAALGCGAAAGIPLTHRDLASGVTILSGHGLKGEPALDWSALARLNHTLVIYMGLANLAFLSARLIEGGLSRATPAAIIENGTRPDQRIVAGTLSDLPALATARGLTGPALIMVGDVVALSDALPEAARKRLVPLRFAS</sequence>
<dbReference type="InterPro" id="IPR019478">
    <property type="entry name" value="Sirohaem_synthase_dimer_dom"/>
</dbReference>
<keyword evidence="11" id="KW-0511">Multifunctional enzyme</keyword>
<feature type="domain" description="Tetrapyrrole methylase" evidence="17">
    <location>
        <begin position="222"/>
        <end position="431"/>
    </location>
</feature>
<dbReference type="InterPro" id="IPR035996">
    <property type="entry name" value="4pyrrol_Methylase_sf"/>
</dbReference>
<dbReference type="UniPathway" id="UPA00262">
    <property type="reaction ID" value="UER00211"/>
</dbReference>
<comment type="pathway">
    <text evidence="1">Porphyrin-containing compound metabolism; siroheme biosynthesis; sirohydrochlorin from precorrin-2: step 1/1.</text>
</comment>
<keyword evidence="16" id="KW-0175">Coiled coil</keyword>
<evidence type="ECO:0000256" key="2">
    <source>
        <dbReference type="ARBA" id="ARBA00005879"/>
    </source>
</evidence>
<dbReference type="CDD" id="cd11642">
    <property type="entry name" value="SUMT"/>
    <property type="match status" value="1"/>
</dbReference>
<evidence type="ECO:0000256" key="6">
    <source>
        <dbReference type="ARBA" id="ARBA00022691"/>
    </source>
</evidence>
<dbReference type="NCBIfam" id="TIGR01469">
    <property type="entry name" value="cobA_cysG_Cterm"/>
    <property type="match status" value="1"/>
</dbReference>
<dbReference type="GO" id="GO:0009236">
    <property type="term" value="P:cobalamin biosynthetic process"/>
    <property type="evidence" value="ECO:0007669"/>
    <property type="project" value="UniProtKB-KW"/>
</dbReference>
<dbReference type="GO" id="GO:0051266">
    <property type="term" value="F:sirohydrochlorin ferrochelatase activity"/>
    <property type="evidence" value="ECO:0007669"/>
    <property type="project" value="InterPro"/>
</dbReference>
<dbReference type="PROSITE" id="PS00839">
    <property type="entry name" value="SUMT_1"/>
    <property type="match status" value="1"/>
</dbReference>
<dbReference type="Gene3D" id="1.10.8.210">
    <property type="entry name" value="Sirohaem synthase, dimerisation domain"/>
    <property type="match status" value="1"/>
</dbReference>
<comment type="pathway">
    <text evidence="12">Porphyrin-containing compound metabolism; siroheme biosynthesis; precorrin-2 from uroporphyrinogen III: step 1/1.</text>
</comment>
<evidence type="ECO:0000256" key="13">
    <source>
        <dbReference type="ARBA" id="ARBA00047561"/>
    </source>
</evidence>
<dbReference type="InterPro" id="IPR014777">
    <property type="entry name" value="4pyrrole_Mease_sub1"/>
</dbReference>
<protein>
    <submittedName>
        <fullName evidence="20">Uncharacterized protein</fullName>
    </submittedName>
</protein>
<dbReference type="InterPro" id="IPR000878">
    <property type="entry name" value="4pyrrol_Mease"/>
</dbReference>
<dbReference type="GO" id="GO:0032259">
    <property type="term" value="P:methylation"/>
    <property type="evidence" value="ECO:0007669"/>
    <property type="project" value="UniProtKB-KW"/>
</dbReference>
<dbReference type="NCBIfam" id="NF007922">
    <property type="entry name" value="PRK10637.1"/>
    <property type="match status" value="1"/>
</dbReference>
<dbReference type="STRING" id="580166.AUP43_02470"/>
<feature type="domain" description="Siroheme synthase central" evidence="19">
    <location>
        <begin position="124"/>
        <end position="148"/>
    </location>
</feature>